<comment type="similarity">
    <text evidence="1">Belongs to the ROK (NagC/XylR) family.</text>
</comment>
<organism evidence="2 3">
    <name type="scientific">Pyrinomonas methylaliphatogenes</name>
    <dbReference type="NCBI Taxonomy" id="454194"/>
    <lineage>
        <taxon>Bacteria</taxon>
        <taxon>Pseudomonadati</taxon>
        <taxon>Acidobacteriota</taxon>
        <taxon>Blastocatellia</taxon>
        <taxon>Blastocatellales</taxon>
        <taxon>Pyrinomonadaceae</taxon>
        <taxon>Pyrinomonas</taxon>
    </lineage>
</organism>
<dbReference type="PROSITE" id="PS01125">
    <property type="entry name" value="ROK"/>
    <property type="match status" value="1"/>
</dbReference>
<dbReference type="InterPro" id="IPR049874">
    <property type="entry name" value="ROK_cs"/>
</dbReference>
<dbReference type="GO" id="GO:0016301">
    <property type="term" value="F:kinase activity"/>
    <property type="evidence" value="ECO:0007669"/>
    <property type="project" value="UniProtKB-KW"/>
</dbReference>
<dbReference type="InterPro" id="IPR036388">
    <property type="entry name" value="WH-like_DNA-bd_sf"/>
</dbReference>
<dbReference type="RefSeq" id="WP_060635304.1">
    <property type="nucleotide sequence ID" value="NZ_CBXV010000003.1"/>
</dbReference>
<dbReference type="PANTHER" id="PTHR18964">
    <property type="entry name" value="ROK (REPRESSOR, ORF, KINASE) FAMILY"/>
    <property type="match status" value="1"/>
</dbReference>
<dbReference type="SUPFAM" id="SSF46785">
    <property type="entry name" value="Winged helix' DNA-binding domain"/>
    <property type="match status" value="1"/>
</dbReference>
<proteinExistence type="inferred from homology"/>
<dbReference type="Pfam" id="PF00480">
    <property type="entry name" value="ROK"/>
    <property type="match status" value="1"/>
</dbReference>
<keyword evidence="2" id="KW-0418">Kinase</keyword>
<name>A0A0B6WWR8_9BACT</name>
<dbReference type="InterPro" id="IPR043129">
    <property type="entry name" value="ATPase_NBD"/>
</dbReference>
<reference evidence="2 3" key="2">
    <citation type="submission" date="2015-01" db="EMBL/GenBank/DDBJ databases">
        <title>Complete genome sequence of Pyrinomonas methylaliphatogenes type strain K22T.</title>
        <authorList>
            <person name="Lee K.C.Y."/>
            <person name="Power J.F."/>
            <person name="Dunfield P.F."/>
            <person name="Morgan X.C."/>
            <person name="Huttenhower C."/>
            <person name="Stott M.B."/>
        </authorList>
    </citation>
    <scope>NUCLEOTIDE SEQUENCE [LARGE SCALE GENOMIC DNA]</scope>
    <source>
        <strain evidence="2 3">K22</strain>
    </source>
</reference>
<sequence length="407" mass="44757">MRKINPYDFRVAKRSTSREINRQIVLNLVREHQPISRADLARRMKVGRNVISMIVNELIADGLIYEGATGETVRGRKPTFLHVRTQDRFVIAVDIRFSRTYLMLTDFGGRQIALETFETVLLPDDLIAELVERMRRILATHNAAANCEGIGIAIPGIVDHRTGVVLNAPALEWRNVDLRTPLAKAMGLPIHIENAPKACALAEMWLGANGTAPNDFIFVTVSDGVGVGIVINGELIRGHDNVAGEFGHAPLSLDGPRCLCGSVGCWEAYISNLATLARYFGYDLSRLRPKRLPRGEESDFTITDLIARARAGDERARSAIQGTARYLGIGLANLLNGLNPECVYIGGEIMTAWDMIEPVVRKALAERALTERLAQTPIRISTFSEYPRLRGAAALVTAPIFAAPRVA</sequence>
<accession>A0A0B6WWR8</accession>
<gene>
    <name evidence="2" type="ORF">PYK22_00729</name>
</gene>
<protein>
    <submittedName>
        <fullName evidence="2">Transcriptional regulator/sugar kinase</fullName>
    </submittedName>
</protein>
<dbReference type="CDD" id="cd24076">
    <property type="entry name" value="ASKHA_ATPase_ROK_BsXylR-like"/>
    <property type="match status" value="1"/>
</dbReference>
<dbReference type="Gene3D" id="3.30.420.40">
    <property type="match status" value="2"/>
</dbReference>
<evidence type="ECO:0000256" key="1">
    <source>
        <dbReference type="ARBA" id="ARBA00006479"/>
    </source>
</evidence>
<keyword evidence="2" id="KW-0808">Transferase</keyword>
<dbReference type="Proteomes" id="UP000031518">
    <property type="component" value="Unassembled WGS sequence"/>
</dbReference>
<dbReference type="EMBL" id="CBXV010000003">
    <property type="protein sequence ID" value="CDM64734.1"/>
    <property type="molecule type" value="Genomic_DNA"/>
</dbReference>
<dbReference type="PANTHER" id="PTHR18964:SF149">
    <property type="entry name" value="BIFUNCTIONAL UDP-N-ACETYLGLUCOSAMINE 2-EPIMERASE_N-ACETYLMANNOSAMINE KINASE"/>
    <property type="match status" value="1"/>
</dbReference>
<evidence type="ECO:0000313" key="3">
    <source>
        <dbReference type="Proteomes" id="UP000031518"/>
    </source>
</evidence>
<keyword evidence="3" id="KW-1185">Reference proteome</keyword>
<dbReference type="Gene3D" id="1.10.10.10">
    <property type="entry name" value="Winged helix-like DNA-binding domain superfamily/Winged helix DNA-binding domain"/>
    <property type="match status" value="1"/>
</dbReference>
<dbReference type="InterPro" id="IPR000600">
    <property type="entry name" value="ROK"/>
</dbReference>
<dbReference type="SUPFAM" id="SSF53067">
    <property type="entry name" value="Actin-like ATPase domain"/>
    <property type="match status" value="1"/>
</dbReference>
<dbReference type="STRING" id="454194.PYK22_00729"/>
<reference evidence="2 3" key="1">
    <citation type="submission" date="2013-12" db="EMBL/GenBank/DDBJ databases">
        <authorList>
            <person name="Stott M."/>
        </authorList>
    </citation>
    <scope>NUCLEOTIDE SEQUENCE [LARGE SCALE GENOMIC DNA]</scope>
    <source>
        <strain evidence="2 3">K22</strain>
    </source>
</reference>
<evidence type="ECO:0000313" key="2">
    <source>
        <dbReference type="EMBL" id="CDM64734.1"/>
    </source>
</evidence>
<dbReference type="InterPro" id="IPR036390">
    <property type="entry name" value="WH_DNA-bd_sf"/>
</dbReference>
<dbReference type="AlphaFoldDB" id="A0A0B6WWR8"/>
<dbReference type="OrthoDB" id="9796533at2"/>